<dbReference type="Proteomes" id="UP000092154">
    <property type="component" value="Unassembled WGS sequence"/>
</dbReference>
<organism evidence="1 2">
    <name type="scientific">Rhizopogon vinicolor AM-OR11-026</name>
    <dbReference type="NCBI Taxonomy" id="1314800"/>
    <lineage>
        <taxon>Eukaryota</taxon>
        <taxon>Fungi</taxon>
        <taxon>Dikarya</taxon>
        <taxon>Basidiomycota</taxon>
        <taxon>Agaricomycotina</taxon>
        <taxon>Agaricomycetes</taxon>
        <taxon>Agaricomycetidae</taxon>
        <taxon>Boletales</taxon>
        <taxon>Suillineae</taxon>
        <taxon>Rhizopogonaceae</taxon>
        <taxon>Rhizopogon</taxon>
    </lineage>
</organism>
<gene>
    <name evidence="1" type="ORF">K503DRAFT_318629</name>
</gene>
<dbReference type="EMBL" id="KV448431">
    <property type="protein sequence ID" value="OAX36243.1"/>
    <property type="molecule type" value="Genomic_DNA"/>
</dbReference>
<protein>
    <submittedName>
        <fullName evidence="1">Uncharacterized protein</fullName>
    </submittedName>
</protein>
<dbReference type="InParanoid" id="A0A1B7MUE4"/>
<reference evidence="1 2" key="1">
    <citation type="submission" date="2016-06" db="EMBL/GenBank/DDBJ databases">
        <title>Comparative genomics of the ectomycorrhizal sister species Rhizopogon vinicolor and Rhizopogon vesiculosus (Basidiomycota: Boletales) reveals a divergence of the mating type B locus.</title>
        <authorList>
            <consortium name="DOE Joint Genome Institute"/>
            <person name="Mujic A.B."/>
            <person name="Kuo A."/>
            <person name="Tritt A."/>
            <person name="Lipzen A."/>
            <person name="Chen C."/>
            <person name="Johnson J."/>
            <person name="Sharma A."/>
            <person name="Barry K."/>
            <person name="Grigoriev I.V."/>
            <person name="Spatafora J.W."/>
        </authorList>
    </citation>
    <scope>NUCLEOTIDE SEQUENCE [LARGE SCALE GENOMIC DNA]</scope>
    <source>
        <strain evidence="1 2">AM-OR11-026</strain>
    </source>
</reference>
<evidence type="ECO:0000313" key="2">
    <source>
        <dbReference type="Proteomes" id="UP000092154"/>
    </source>
</evidence>
<accession>A0A1B7MUE4</accession>
<keyword evidence="2" id="KW-1185">Reference proteome</keyword>
<sequence length="100" mass="11004">MPRTAVGNLGNIDSGSRANRTENHVTVKLEHRYSCGHTKSTTYISAEEIFLVPTASIKFSHVFLSGQILGNFEQCCVPLLGSEALHSESSLRYFTTSSRL</sequence>
<dbReference type="AlphaFoldDB" id="A0A1B7MUE4"/>
<name>A0A1B7MUE4_9AGAM</name>
<evidence type="ECO:0000313" key="1">
    <source>
        <dbReference type="EMBL" id="OAX36243.1"/>
    </source>
</evidence>
<proteinExistence type="predicted"/>